<proteinExistence type="predicted"/>
<accession>X1BJF4</accession>
<feature type="non-terminal residue" evidence="1">
    <location>
        <position position="45"/>
    </location>
</feature>
<organism evidence="1">
    <name type="scientific">marine sediment metagenome</name>
    <dbReference type="NCBI Taxonomy" id="412755"/>
    <lineage>
        <taxon>unclassified sequences</taxon>
        <taxon>metagenomes</taxon>
        <taxon>ecological metagenomes</taxon>
    </lineage>
</organism>
<name>X1BJF4_9ZZZZ</name>
<comment type="caution">
    <text evidence="1">The sequence shown here is derived from an EMBL/GenBank/DDBJ whole genome shotgun (WGS) entry which is preliminary data.</text>
</comment>
<gene>
    <name evidence="1" type="ORF">S01H4_46950</name>
</gene>
<evidence type="ECO:0000313" key="1">
    <source>
        <dbReference type="EMBL" id="GAG95165.1"/>
    </source>
</evidence>
<reference evidence="1" key="1">
    <citation type="journal article" date="2014" name="Front. Microbiol.">
        <title>High frequency of phylogenetically diverse reductive dehalogenase-homologous genes in deep subseafloor sedimentary metagenomes.</title>
        <authorList>
            <person name="Kawai M."/>
            <person name="Futagami T."/>
            <person name="Toyoda A."/>
            <person name="Takaki Y."/>
            <person name="Nishi S."/>
            <person name="Hori S."/>
            <person name="Arai W."/>
            <person name="Tsubouchi T."/>
            <person name="Morono Y."/>
            <person name="Uchiyama I."/>
            <person name="Ito T."/>
            <person name="Fujiyama A."/>
            <person name="Inagaki F."/>
            <person name="Takami H."/>
        </authorList>
    </citation>
    <scope>NUCLEOTIDE SEQUENCE</scope>
    <source>
        <strain evidence="1">Expedition CK06-06</strain>
    </source>
</reference>
<dbReference type="EMBL" id="BART01026293">
    <property type="protein sequence ID" value="GAG95165.1"/>
    <property type="molecule type" value="Genomic_DNA"/>
</dbReference>
<protein>
    <submittedName>
        <fullName evidence="1">Uncharacterized protein</fullName>
    </submittedName>
</protein>
<dbReference type="AlphaFoldDB" id="X1BJF4"/>
<sequence length="45" mass="5254">MINKKNVNERKNSGVKGIFNEWPINPSRIYIDKLVTRVRLNLSTP</sequence>